<comment type="caution">
    <text evidence="1">The sequence shown here is derived from an EMBL/GenBank/DDBJ whole genome shotgun (WGS) entry which is preliminary data.</text>
</comment>
<name>A0A5C6WV92_9DELT</name>
<dbReference type="OrthoDB" id="5520065at2"/>
<dbReference type="Proteomes" id="UP000321046">
    <property type="component" value="Unassembled WGS sequence"/>
</dbReference>
<reference evidence="1 2" key="1">
    <citation type="submission" date="2019-08" db="EMBL/GenBank/DDBJ databases">
        <title>Bradymonadales sp. TMQ2.</title>
        <authorList>
            <person name="Liang Q."/>
        </authorList>
    </citation>
    <scope>NUCLEOTIDE SEQUENCE [LARGE SCALE GENOMIC DNA]</scope>
    <source>
        <strain evidence="1 2">TMQ2</strain>
    </source>
</reference>
<evidence type="ECO:0000313" key="1">
    <source>
        <dbReference type="EMBL" id="TXD31626.1"/>
    </source>
</evidence>
<dbReference type="RefSeq" id="WP_146977499.1">
    <property type="nucleotide sequence ID" value="NZ_VOSL01000147.1"/>
</dbReference>
<proteinExistence type="predicted"/>
<evidence type="ECO:0000313" key="2">
    <source>
        <dbReference type="Proteomes" id="UP000321046"/>
    </source>
</evidence>
<dbReference type="AlphaFoldDB" id="A0A5C6WV92"/>
<sequence length="69" mass="7823">MKRRVSREQLIMMLDELDRGELEPGEVERLITTLELSMSDADALTIIEDDELSAGEIADQLLGYDPRES</sequence>
<dbReference type="EMBL" id="VOSL01000147">
    <property type="protein sequence ID" value="TXD31626.1"/>
    <property type="molecule type" value="Genomic_DNA"/>
</dbReference>
<accession>A0A5C6WV92</accession>
<organism evidence="1 2">
    <name type="scientific">Lujinxingia vulgaris</name>
    <dbReference type="NCBI Taxonomy" id="2600176"/>
    <lineage>
        <taxon>Bacteria</taxon>
        <taxon>Deltaproteobacteria</taxon>
        <taxon>Bradymonadales</taxon>
        <taxon>Lujinxingiaceae</taxon>
        <taxon>Lujinxingia</taxon>
    </lineage>
</organism>
<protein>
    <submittedName>
        <fullName evidence="1">Uncharacterized protein</fullName>
    </submittedName>
</protein>
<gene>
    <name evidence="1" type="ORF">FRC96_20915</name>
</gene>